<keyword evidence="1" id="KW-1133">Transmembrane helix</keyword>
<organism evidence="2 3">
    <name type="scientific">Prorocentrum cordatum</name>
    <dbReference type="NCBI Taxonomy" id="2364126"/>
    <lineage>
        <taxon>Eukaryota</taxon>
        <taxon>Sar</taxon>
        <taxon>Alveolata</taxon>
        <taxon>Dinophyceae</taxon>
        <taxon>Prorocentrales</taxon>
        <taxon>Prorocentraceae</taxon>
        <taxon>Prorocentrum</taxon>
    </lineage>
</organism>
<proteinExistence type="predicted"/>
<protein>
    <submittedName>
        <fullName evidence="2">Uncharacterized protein</fullName>
    </submittedName>
</protein>
<dbReference type="EMBL" id="CAUYUJ010007561">
    <property type="protein sequence ID" value="CAK0821193.1"/>
    <property type="molecule type" value="Genomic_DNA"/>
</dbReference>
<comment type="caution">
    <text evidence="2">The sequence shown here is derived from an EMBL/GenBank/DDBJ whole genome shotgun (WGS) entry which is preliminary data.</text>
</comment>
<reference evidence="2" key="1">
    <citation type="submission" date="2023-10" db="EMBL/GenBank/DDBJ databases">
        <authorList>
            <person name="Chen Y."/>
            <person name="Shah S."/>
            <person name="Dougan E. K."/>
            <person name="Thang M."/>
            <person name="Chan C."/>
        </authorList>
    </citation>
    <scope>NUCLEOTIDE SEQUENCE [LARGE SCALE GENOMIC DNA]</scope>
</reference>
<keyword evidence="1" id="KW-0472">Membrane</keyword>
<keyword evidence="3" id="KW-1185">Reference proteome</keyword>
<gene>
    <name evidence="2" type="ORF">PCOR1329_LOCUS22582</name>
</gene>
<dbReference type="Proteomes" id="UP001189429">
    <property type="component" value="Unassembled WGS sequence"/>
</dbReference>
<feature type="transmembrane region" description="Helical" evidence="1">
    <location>
        <begin position="197"/>
        <end position="218"/>
    </location>
</feature>
<evidence type="ECO:0000256" key="1">
    <source>
        <dbReference type="SAM" id="Phobius"/>
    </source>
</evidence>
<feature type="transmembrane region" description="Helical" evidence="1">
    <location>
        <begin position="279"/>
        <end position="299"/>
    </location>
</feature>
<keyword evidence="1" id="KW-0812">Transmembrane</keyword>
<name>A0ABN9RPR0_9DINO</name>
<feature type="transmembrane region" description="Helical" evidence="1">
    <location>
        <begin position="311"/>
        <end position="334"/>
    </location>
</feature>
<sequence>MGQHMEDFGRALAENCRRDAGAGAGAGPGCVGTGWNLSAAEVLRFPRSAGSAAEIDGAGFDFVVSAERPFGPFETRSRPPTFLLVVEPRPPHEHVGWTATLRPSKSPSSRVVSGRGRADKVVVGRRQGSAAVSWTGRMRLETGVSAEAEVRVSVVDSRVEHLQEIHKQRQCSFEKSWEAFSMRKGGEHLVVLQRTRYAVASFLLFSICLMATVLHRLCSRRHSGSLLKRAIMLKFVAQDFPQQICIVAYLYSWYAKNGLRCQMCLFNPLHCETQQPLHWSNFLLCLVTALSAVSNQLLIQAKVFQDILDDCFVIVFRVALLSFSVLPFSTAVYLSPLCFHYDHMLVLLLSAVLPFVLGWMTVCCGWMFVVFRDELDL</sequence>
<feature type="transmembrane region" description="Helical" evidence="1">
    <location>
        <begin position="346"/>
        <end position="371"/>
    </location>
</feature>
<evidence type="ECO:0000313" key="3">
    <source>
        <dbReference type="Proteomes" id="UP001189429"/>
    </source>
</evidence>
<evidence type="ECO:0000313" key="2">
    <source>
        <dbReference type="EMBL" id="CAK0821193.1"/>
    </source>
</evidence>
<accession>A0ABN9RPR0</accession>